<dbReference type="AlphaFoldDB" id="A0A0R3TFC6"/>
<dbReference type="WBParaSite" id="HNAJ_0000576601-mRNA-1">
    <property type="protein sequence ID" value="HNAJ_0000576601-mRNA-1"/>
    <property type="gene ID" value="HNAJ_0000576601"/>
</dbReference>
<sequence>MDREKIRKISVKAKTLRISRFLIKNSSSFLLFADDWKKISIQRFAFRFLLRRLRPPPTLVLMSPSISTFSSTDNR</sequence>
<organism evidence="1">
    <name type="scientific">Rodentolepis nana</name>
    <name type="common">Dwarf tapeworm</name>
    <name type="synonym">Hymenolepis nana</name>
    <dbReference type="NCBI Taxonomy" id="102285"/>
    <lineage>
        <taxon>Eukaryota</taxon>
        <taxon>Metazoa</taxon>
        <taxon>Spiralia</taxon>
        <taxon>Lophotrochozoa</taxon>
        <taxon>Platyhelminthes</taxon>
        <taxon>Cestoda</taxon>
        <taxon>Eucestoda</taxon>
        <taxon>Cyclophyllidea</taxon>
        <taxon>Hymenolepididae</taxon>
        <taxon>Rodentolepis</taxon>
    </lineage>
</organism>
<evidence type="ECO:0000313" key="1">
    <source>
        <dbReference type="WBParaSite" id="HNAJ_0000576601-mRNA-1"/>
    </source>
</evidence>
<name>A0A0R3TFC6_RODNA</name>
<proteinExistence type="predicted"/>
<reference evidence="1" key="1">
    <citation type="submission" date="2017-02" db="UniProtKB">
        <authorList>
            <consortium name="WormBaseParasite"/>
        </authorList>
    </citation>
    <scope>IDENTIFICATION</scope>
</reference>
<protein>
    <submittedName>
        <fullName evidence="1">Uncharacterized protein</fullName>
    </submittedName>
</protein>
<accession>A0A0R3TFC6</accession>